<dbReference type="Proteomes" id="UP000092600">
    <property type="component" value="Unassembled WGS sequence"/>
</dbReference>
<dbReference type="STRING" id="4615.A0A199VDG7"/>
<comment type="caution">
    <text evidence="2">The sequence shown here is derived from an EMBL/GenBank/DDBJ whole genome shotgun (WGS) entry which is preliminary data.</text>
</comment>
<evidence type="ECO:0000313" key="3">
    <source>
        <dbReference type="Proteomes" id="UP000092600"/>
    </source>
</evidence>
<evidence type="ECO:0008006" key="4">
    <source>
        <dbReference type="Google" id="ProtNLM"/>
    </source>
</evidence>
<organism evidence="2 3">
    <name type="scientific">Ananas comosus</name>
    <name type="common">Pineapple</name>
    <name type="synonym">Ananas ananas</name>
    <dbReference type="NCBI Taxonomy" id="4615"/>
    <lineage>
        <taxon>Eukaryota</taxon>
        <taxon>Viridiplantae</taxon>
        <taxon>Streptophyta</taxon>
        <taxon>Embryophyta</taxon>
        <taxon>Tracheophyta</taxon>
        <taxon>Spermatophyta</taxon>
        <taxon>Magnoliopsida</taxon>
        <taxon>Liliopsida</taxon>
        <taxon>Poales</taxon>
        <taxon>Bromeliaceae</taxon>
        <taxon>Bromelioideae</taxon>
        <taxon>Ananas</taxon>
    </lineage>
</organism>
<feature type="region of interest" description="Disordered" evidence="1">
    <location>
        <begin position="210"/>
        <end position="236"/>
    </location>
</feature>
<gene>
    <name evidence="2" type="ORF">ACMD2_27179</name>
</gene>
<dbReference type="PANTHER" id="PTHR44991">
    <property type="entry name" value="IMMUNOGLOBULIN SUPERFAMILY MEMBER 5"/>
    <property type="match status" value="1"/>
</dbReference>
<dbReference type="InterPro" id="IPR043136">
    <property type="entry name" value="B30.2/SPRY_sf"/>
</dbReference>
<feature type="region of interest" description="Disordered" evidence="1">
    <location>
        <begin position="36"/>
        <end position="102"/>
    </location>
</feature>
<protein>
    <recommendedName>
        <fullName evidence="4">SPRY domain-containing protein</fullName>
    </recommendedName>
</protein>
<feature type="compositionally biased region" description="Basic and acidic residues" evidence="1">
    <location>
        <begin position="215"/>
        <end position="228"/>
    </location>
</feature>
<dbReference type="InterPro" id="IPR044736">
    <property type="entry name" value="Gid1/RanBPM/SPLA_SPRY"/>
</dbReference>
<dbReference type="PANTHER" id="PTHR44991:SF1">
    <property type="entry name" value="IMMUNOGLOBULIN SUPERFAMILY MEMBER 5"/>
    <property type="match status" value="1"/>
</dbReference>
<accession>A0A199VDG7</accession>
<dbReference type="EMBL" id="LSRQ01002225">
    <property type="protein sequence ID" value="OAY74916.1"/>
    <property type="molecule type" value="Genomic_DNA"/>
</dbReference>
<dbReference type="Gene3D" id="2.60.120.920">
    <property type="match status" value="1"/>
</dbReference>
<dbReference type="SUPFAM" id="SSF49899">
    <property type="entry name" value="Concanavalin A-like lectins/glucanases"/>
    <property type="match status" value="1"/>
</dbReference>
<sequence length="466" mass="51138">MSLWIKILAGLLPVAAILLLSGLLFCCRRRRRRDQLNPAPASQLAEAAASKSPKLPKLHVPSKSRSSRASLRFHHLHEHRSLPRQHQENSAINLQQQQQQPPFRWDDHPRLVADAAENGWSRFVFTPAACDRADWPESTWEVPPGSSEFVQTVRLNPAIRKKKSSDDCSGCTSSLWMSLPLPGPQLPGSPFPQEAYFEITILYLDSQSRYSPSSRADKRSTDQSDKAKLIRQTSADESDSIAMYHHNFRGGGGGGGGIDKEFEAEQRKHNKPMVVSLGLSICYSPTVNSLPGTYPRSIGFHSDGAVYLDGMKLVTESEKSRWASVNRVIGCGFEPSKKKVFFTVDSQLKHAISCNSDAFASPLYPVLATNVDVMVSVNLGQSKFRYSPANARRTANPCFVGSNSGEEGSMAIGYEDSGELFSMGRVDSGWLDNAKNRSQKSAANGGGAAAVDFDAESDLFEISLKD</sequence>
<reference evidence="2 3" key="1">
    <citation type="journal article" date="2016" name="DNA Res.">
        <title>The draft genome of MD-2 pineapple using hybrid error correction of long reads.</title>
        <authorList>
            <person name="Redwan R.M."/>
            <person name="Saidin A."/>
            <person name="Kumar S.V."/>
        </authorList>
    </citation>
    <scope>NUCLEOTIDE SEQUENCE [LARGE SCALE GENOMIC DNA]</scope>
    <source>
        <strain evidence="3">cv. MD2</strain>
        <tissue evidence="2">Leaf</tissue>
    </source>
</reference>
<feature type="compositionally biased region" description="Low complexity" evidence="1">
    <location>
        <begin position="39"/>
        <end position="52"/>
    </location>
</feature>
<proteinExistence type="predicted"/>
<feature type="compositionally biased region" description="Basic residues" evidence="1">
    <location>
        <begin position="54"/>
        <end position="78"/>
    </location>
</feature>
<dbReference type="InterPro" id="IPR013320">
    <property type="entry name" value="ConA-like_dom_sf"/>
</dbReference>
<evidence type="ECO:0000256" key="1">
    <source>
        <dbReference type="SAM" id="MobiDB-lite"/>
    </source>
</evidence>
<dbReference type="CDD" id="cd12885">
    <property type="entry name" value="SPRY_RanBP_like"/>
    <property type="match status" value="1"/>
</dbReference>
<dbReference type="AlphaFoldDB" id="A0A199VDG7"/>
<evidence type="ECO:0000313" key="2">
    <source>
        <dbReference type="EMBL" id="OAY74916.1"/>
    </source>
</evidence>
<name>A0A199VDG7_ANACO</name>